<dbReference type="Proteomes" id="UP000701853">
    <property type="component" value="Chromosome 13"/>
</dbReference>
<accession>A0A8J5Y7K6</accession>
<dbReference type="InterPro" id="IPR013088">
    <property type="entry name" value="Znf_NHR/GATA"/>
</dbReference>
<gene>
    <name evidence="12" type="ORF">CXB51_036111</name>
</gene>
<keyword evidence="13" id="KW-1185">Reference proteome</keyword>
<feature type="region of interest" description="Disordered" evidence="10">
    <location>
        <begin position="75"/>
        <end position="109"/>
    </location>
</feature>
<dbReference type="SUPFAM" id="SSF57716">
    <property type="entry name" value="Glucocorticoid receptor-like (DNA-binding domain)"/>
    <property type="match status" value="1"/>
</dbReference>
<dbReference type="GO" id="GO:0006355">
    <property type="term" value="P:regulation of DNA-templated transcription"/>
    <property type="evidence" value="ECO:0007669"/>
    <property type="project" value="InterPro"/>
</dbReference>
<protein>
    <recommendedName>
        <fullName evidence="11">GATA-type domain-containing protein</fullName>
    </recommendedName>
</protein>
<comment type="caution">
    <text evidence="12">The sequence shown here is derived from an EMBL/GenBank/DDBJ whole genome shotgun (WGS) entry which is preliminary data.</text>
</comment>
<feature type="compositionally biased region" description="Low complexity" evidence="10">
    <location>
        <begin position="78"/>
        <end position="98"/>
    </location>
</feature>
<dbReference type="CDD" id="cd00202">
    <property type="entry name" value="ZnF_GATA"/>
    <property type="match status" value="1"/>
</dbReference>
<dbReference type="GO" id="GO:0043565">
    <property type="term" value="F:sequence-specific DNA binding"/>
    <property type="evidence" value="ECO:0007669"/>
    <property type="project" value="InterPro"/>
</dbReference>
<dbReference type="AlphaFoldDB" id="A0A8J5Y7K6"/>
<dbReference type="SMART" id="SM00401">
    <property type="entry name" value="ZnF_GATA"/>
    <property type="match status" value="1"/>
</dbReference>
<keyword evidence="2 9" id="KW-0863">Zinc-finger</keyword>
<evidence type="ECO:0000256" key="6">
    <source>
        <dbReference type="ARBA" id="ARBA00023163"/>
    </source>
</evidence>
<evidence type="ECO:0000256" key="3">
    <source>
        <dbReference type="ARBA" id="ARBA00022833"/>
    </source>
</evidence>
<evidence type="ECO:0000256" key="10">
    <source>
        <dbReference type="SAM" id="MobiDB-lite"/>
    </source>
</evidence>
<evidence type="ECO:0000256" key="5">
    <source>
        <dbReference type="ARBA" id="ARBA00023125"/>
    </source>
</evidence>
<dbReference type="GO" id="GO:0008270">
    <property type="term" value="F:zinc ion binding"/>
    <property type="evidence" value="ECO:0007669"/>
    <property type="project" value="UniProtKB-KW"/>
</dbReference>
<organism evidence="12 13">
    <name type="scientific">Gossypium anomalum</name>
    <dbReference type="NCBI Taxonomy" id="47600"/>
    <lineage>
        <taxon>Eukaryota</taxon>
        <taxon>Viridiplantae</taxon>
        <taxon>Streptophyta</taxon>
        <taxon>Embryophyta</taxon>
        <taxon>Tracheophyta</taxon>
        <taxon>Spermatophyta</taxon>
        <taxon>Magnoliopsida</taxon>
        <taxon>eudicotyledons</taxon>
        <taxon>Gunneridae</taxon>
        <taxon>Pentapetalae</taxon>
        <taxon>rosids</taxon>
        <taxon>malvids</taxon>
        <taxon>Malvales</taxon>
        <taxon>Malvaceae</taxon>
        <taxon>Malvoideae</taxon>
        <taxon>Gossypium</taxon>
    </lineage>
</organism>
<keyword evidence="3" id="KW-0862">Zinc</keyword>
<comment type="function">
    <text evidence="8">Transcriptional regulator that specifically binds 5'-GATA-3' or 5'-GAT-3' motifs within gene promoters.</text>
</comment>
<evidence type="ECO:0000256" key="1">
    <source>
        <dbReference type="ARBA" id="ARBA00022723"/>
    </source>
</evidence>
<dbReference type="EMBL" id="JAHUZN010000013">
    <property type="protein sequence ID" value="KAG8472039.1"/>
    <property type="molecule type" value="Genomic_DNA"/>
</dbReference>
<evidence type="ECO:0000313" key="12">
    <source>
        <dbReference type="EMBL" id="KAG8472039.1"/>
    </source>
</evidence>
<reference evidence="12 13" key="1">
    <citation type="journal article" date="2021" name="bioRxiv">
        <title>The Gossypium anomalum genome as a resource for cotton improvement and evolutionary analysis of hybrid incompatibility.</title>
        <authorList>
            <person name="Grover C.E."/>
            <person name="Yuan D."/>
            <person name="Arick M.A."/>
            <person name="Miller E.R."/>
            <person name="Hu G."/>
            <person name="Peterson D.G."/>
            <person name="Wendel J.F."/>
            <person name="Udall J.A."/>
        </authorList>
    </citation>
    <scope>NUCLEOTIDE SEQUENCE [LARGE SCALE GENOMIC DNA]</scope>
    <source>
        <strain evidence="12">JFW-Udall</strain>
        <tissue evidence="12">Leaf</tissue>
    </source>
</reference>
<evidence type="ECO:0000256" key="9">
    <source>
        <dbReference type="PROSITE-ProRule" id="PRU00094"/>
    </source>
</evidence>
<evidence type="ECO:0000256" key="4">
    <source>
        <dbReference type="ARBA" id="ARBA00023015"/>
    </source>
</evidence>
<evidence type="ECO:0000256" key="7">
    <source>
        <dbReference type="ARBA" id="ARBA00024019"/>
    </source>
</evidence>
<feature type="domain" description="GATA-type" evidence="11">
    <location>
        <begin position="25"/>
        <end position="55"/>
    </location>
</feature>
<comment type="similarity">
    <text evidence="7">Belongs to the type IV zinc-finger family. Class B subfamily.</text>
</comment>
<dbReference type="PANTHER" id="PTHR47172">
    <property type="entry name" value="OS01G0976800 PROTEIN"/>
    <property type="match status" value="1"/>
</dbReference>
<keyword evidence="6" id="KW-0804">Transcription</keyword>
<keyword evidence="5" id="KW-0238">DNA-binding</keyword>
<evidence type="ECO:0000259" key="11">
    <source>
        <dbReference type="PROSITE" id="PS50114"/>
    </source>
</evidence>
<evidence type="ECO:0000256" key="2">
    <source>
        <dbReference type="ARBA" id="ARBA00022771"/>
    </source>
</evidence>
<proteinExistence type="inferred from homology"/>
<dbReference type="OrthoDB" id="2162994at2759"/>
<dbReference type="PANTHER" id="PTHR47172:SF9">
    <property type="entry name" value="GATA TRANSCRIPTION FACTOR 23"/>
    <property type="match status" value="1"/>
</dbReference>
<sequence length="240" mass="27038">MGVMDLREQKSLNEDTMSETMKKFCTDCKTTKTPLWRGGPSGPKSLCNACGIKYRKRRRAMLGLNEASEKKKVKWHLSSSSSSSSSTITTSSASIATTNDESVDDMKPSGRFSGLGETVKIRLLALSGEVLLQRSLSLTWVVKKQRCQRRRKVGEDEELAAFSLMAMSYGLDFFHKHVSQLTQGTALFVWLPGNGKKTERRFVLSLWLPSFHGLKMKRESQRKHNSKWAKHLDLNFVSNG</sequence>
<name>A0A8J5Y7K6_9ROSI</name>
<evidence type="ECO:0000313" key="13">
    <source>
        <dbReference type="Proteomes" id="UP000701853"/>
    </source>
</evidence>
<dbReference type="Gene3D" id="3.30.50.10">
    <property type="entry name" value="Erythroid Transcription Factor GATA-1, subunit A"/>
    <property type="match status" value="1"/>
</dbReference>
<evidence type="ECO:0000256" key="8">
    <source>
        <dbReference type="ARBA" id="ARBA00037539"/>
    </source>
</evidence>
<keyword evidence="4" id="KW-0805">Transcription regulation</keyword>
<dbReference type="Pfam" id="PF00320">
    <property type="entry name" value="GATA"/>
    <property type="match status" value="1"/>
</dbReference>
<dbReference type="PROSITE" id="PS50114">
    <property type="entry name" value="GATA_ZN_FINGER_2"/>
    <property type="match status" value="1"/>
</dbReference>
<keyword evidence="1" id="KW-0479">Metal-binding</keyword>
<dbReference type="InterPro" id="IPR000679">
    <property type="entry name" value="Znf_GATA"/>
</dbReference>
<dbReference type="PROSITE" id="PS00344">
    <property type="entry name" value="GATA_ZN_FINGER_1"/>
    <property type="match status" value="1"/>
</dbReference>